<dbReference type="RefSeq" id="XP_018131520.1">
    <property type="nucleotide sequence ID" value="XM_018274479.1"/>
</dbReference>
<keyword evidence="1" id="KW-0732">Signal</keyword>
<evidence type="ECO:0000256" key="1">
    <source>
        <dbReference type="SAM" id="SignalP"/>
    </source>
</evidence>
<organism evidence="2 3">
    <name type="scientific">Pseudogymnoascus verrucosus</name>
    <dbReference type="NCBI Taxonomy" id="342668"/>
    <lineage>
        <taxon>Eukaryota</taxon>
        <taxon>Fungi</taxon>
        <taxon>Dikarya</taxon>
        <taxon>Ascomycota</taxon>
        <taxon>Pezizomycotina</taxon>
        <taxon>Leotiomycetes</taxon>
        <taxon>Thelebolales</taxon>
        <taxon>Thelebolaceae</taxon>
        <taxon>Pseudogymnoascus</taxon>
    </lineage>
</organism>
<evidence type="ECO:0000313" key="3">
    <source>
        <dbReference type="Proteomes" id="UP000091956"/>
    </source>
</evidence>
<evidence type="ECO:0000313" key="2">
    <source>
        <dbReference type="EMBL" id="OBT97787.1"/>
    </source>
</evidence>
<protein>
    <submittedName>
        <fullName evidence="2">Uncharacterized protein</fullName>
    </submittedName>
</protein>
<dbReference type="AlphaFoldDB" id="A0A1B8GPM8"/>
<proteinExistence type="predicted"/>
<reference evidence="3" key="2">
    <citation type="journal article" date="2018" name="Nat. Commun.">
        <title>Extreme sensitivity to ultraviolet light in the fungal pathogen causing white-nose syndrome of bats.</title>
        <authorList>
            <person name="Palmer J.M."/>
            <person name="Drees K.P."/>
            <person name="Foster J.T."/>
            <person name="Lindner D.L."/>
        </authorList>
    </citation>
    <scope>NUCLEOTIDE SEQUENCE [LARGE SCALE GENOMIC DNA]</scope>
    <source>
        <strain evidence="3">UAMH 10579</strain>
    </source>
</reference>
<sequence length="117" mass="12953">MNFRLIALVVLGLFLNSSIGCLVFLGDLSPNTGIIHLVGEVLENRVRVCAINSELKTSPIWLQCITNQYSAAVSNDFTRFAYSHGSAEYRLDVTKTARERLLGDAIRWTLKGQGYGC</sequence>
<dbReference type="EMBL" id="KV460220">
    <property type="protein sequence ID" value="OBT97787.1"/>
    <property type="molecule type" value="Genomic_DNA"/>
</dbReference>
<feature type="chain" id="PRO_5008608953" evidence="1">
    <location>
        <begin position="21"/>
        <end position="117"/>
    </location>
</feature>
<reference evidence="2 3" key="1">
    <citation type="submission" date="2016-03" db="EMBL/GenBank/DDBJ databases">
        <title>Comparative genomics of Pseudogymnoascus destructans, the fungus causing white-nose syndrome of bats.</title>
        <authorList>
            <person name="Palmer J.M."/>
            <person name="Drees K.P."/>
            <person name="Foster J.T."/>
            <person name="Lindner D.L."/>
        </authorList>
    </citation>
    <scope>NUCLEOTIDE SEQUENCE [LARGE SCALE GENOMIC DNA]</scope>
    <source>
        <strain evidence="2 3">UAMH 10579</strain>
    </source>
</reference>
<dbReference type="PROSITE" id="PS51257">
    <property type="entry name" value="PROKAR_LIPOPROTEIN"/>
    <property type="match status" value="1"/>
</dbReference>
<gene>
    <name evidence="2" type="ORF">VE01_05013</name>
</gene>
<feature type="signal peptide" evidence="1">
    <location>
        <begin position="1"/>
        <end position="20"/>
    </location>
</feature>
<dbReference type="GeneID" id="28838399"/>
<accession>A0A1B8GPM8</accession>
<dbReference type="Proteomes" id="UP000091956">
    <property type="component" value="Unassembled WGS sequence"/>
</dbReference>
<name>A0A1B8GPM8_9PEZI</name>
<keyword evidence="3" id="KW-1185">Reference proteome</keyword>